<keyword evidence="9" id="KW-1185">Reference proteome</keyword>
<name>A0A835TKL0_9ROSI</name>
<keyword evidence="6" id="KW-1133">Transmembrane helix</keyword>
<keyword evidence="6" id="KW-0472">Membrane</keyword>
<reference evidence="8 9" key="1">
    <citation type="submission" date="2020-10" db="EMBL/GenBank/DDBJ databases">
        <title>Plant Genome Project.</title>
        <authorList>
            <person name="Zhang R.-G."/>
        </authorList>
    </citation>
    <scope>NUCLEOTIDE SEQUENCE [LARGE SCALE GENOMIC DNA]</scope>
    <source>
        <strain evidence="8">FAFU-HL-1</strain>
        <tissue evidence="8">Leaf</tissue>
    </source>
</reference>
<evidence type="ECO:0000313" key="9">
    <source>
        <dbReference type="Proteomes" id="UP000657918"/>
    </source>
</evidence>
<keyword evidence="3" id="KW-0238">DNA-binding</keyword>
<sequence>MIGGHRWTGRYLWCMHISCPFPFFLFPFLTKNNLMGFFSHAPSGGYDKEEKAARAYDLAAWKYWCPTTHINFPVGTYEKELEEMEQMTRQDSPLLAIASCDASDELSDMAWSANTGERRQRQSANSNSNYSTWWLQVAGIPPMLLVRNARVVSPVILTLEAEATLRVTSH</sequence>
<evidence type="ECO:0000256" key="5">
    <source>
        <dbReference type="ARBA" id="ARBA00023242"/>
    </source>
</evidence>
<dbReference type="InterPro" id="IPR016177">
    <property type="entry name" value="DNA-bd_dom_sf"/>
</dbReference>
<feature type="transmembrane region" description="Helical" evidence="6">
    <location>
        <begin position="12"/>
        <end position="29"/>
    </location>
</feature>
<dbReference type="PROSITE" id="PS51032">
    <property type="entry name" value="AP2_ERF"/>
    <property type="match status" value="1"/>
</dbReference>
<comment type="caution">
    <text evidence="8">The sequence shown here is derived from an EMBL/GenBank/DDBJ whole genome shotgun (WGS) entry which is preliminary data.</text>
</comment>
<evidence type="ECO:0000259" key="7">
    <source>
        <dbReference type="PROSITE" id="PS51032"/>
    </source>
</evidence>
<evidence type="ECO:0000256" key="6">
    <source>
        <dbReference type="SAM" id="Phobius"/>
    </source>
</evidence>
<dbReference type="InterPro" id="IPR001471">
    <property type="entry name" value="AP2/ERF_dom"/>
</dbReference>
<keyword evidence="2" id="KW-0805">Transcription regulation</keyword>
<evidence type="ECO:0000256" key="4">
    <source>
        <dbReference type="ARBA" id="ARBA00023163"/>
    </source>
</evidence>
<accession>A0A835TKL0</accession>
<gene>
    <name evidence="8" type="ORF">SADUNF_Sadunf01G0147400</name>
</gene>
<dbReference type="GO" id="GO:0003677">
    <property type="term" value="F:DNA binding"/>
    <property type="evidence" value="ECO:0007669"/>
    <property type="project" value="UniProtKB-KW"/>
</dbReference>
<evidence type="ECO:0000256" key="1">
    <source>
        <dbReference type="ARBA" id="ARBA00004123"/>
    </source>
</evidence>
<dbReference type="PANTHER" id="PTHR32467:SF90">
    <property type="entry name" value="AP2-LIKE ETHYLENE-RESPONSIVE TRANSCRIPTION FACTOR AIL1"/>
    <property type="match status" value="1"/>
</dbReference>
<dbReference type="EMBL" id="JADGMS010000001">
    <property type="protein sequence ID" value="KAF9689970.1"/>
    <property type="molecule type" value="Genomic_DNA"/>
</dbReference>
<dbReference type="AlphaFoldDB" id="A0A835TKL0"/>
<protein>
    <recommendedName>
        <fullName evidence="7">AP2/ERF domain-containing protein</fullName>
    </recommendedName>
</protein>
<dbReference type="Gene3D" id="3.30.730.10">
    <property type="entry name" value="AP2/ERF domain"/>
    <property type="match status" value="1"/>
</dbReference>
<dbReference type="GO" id="GO:0003700">
    <property type="term" value="F:DNA-binding transcription factor activity"/>
    <property type="evidence" value="ECO:0007669"/>
    <property type="project" value="InterPro"/>
</dbReference>
<dbReference type="GO" id="GO:0005634">
    <property type="term" value="C:nucleus"/>
    <property type="evidence" value="ECO:0007669"/>
    <property type="project" value="UniProtKB-SubCell"/>
</dbReference>
<keyword evidence="5" id="KW-0539">Nucleus</keyword>
<keyword evidence="6" id="KW-0812">Transmembrane</keyword>
<feature type="domain" description="AP2/ERF" evidence="7">
    <location>
        <begin position="1"/>
        <end position="73"/>
    </location>
</feature>
<evidence type="ECO:0000256" key="2">
    <source>
        <dbReference type="ARBA" id="ARBA00023015"/>
    </source>
</evidence>
<keyword evidence="4" id="KW-0804">Transcription</keyword>
<proteinExistence type="predicted"/>
<organism evidence="8 9">
    <name type="scientific">Salix dunnii</name>
    <dbReference type="NCBI Taxonomy" id="1413687"/>
    <lineage>
        <taxon>Eukaryota</taxon>
        <taxon>Viridiplantae</taxon>
        <taxon>Streptophyta</taxon>
        <taxon>Embryophyta</taxon>
        <taxon>Tracheophyta</taxon>
        <taxon>Spermatophyta</taxon>
        <taxon>Magnoliopsida</taxon>
        <taxon>eudicotyledons</taxon>
        <taxon>Gunneridae</taxon>
        <taxon>Pentapetalae</taxon>
        <taxon>rosids</taxon>
        <taxon>fabids</taxon>
        <taxon>Malpighiales</taxon>
        <taxon>Salicaceae</taxon>
        <taxon>Saliceae</taxon>
        <taxon>Salix</taxon>
    </lineage>
</organism>
<dbReference type="SUPFAM" id="SSF54171">
    <property type="entry name" value="DNA-binding domain"/>
    <property type="match status" value="1"/>
</dbReference>
<dbReference type="InterPro" id="IPR036955">
    <property type="entry name" value="AP2/ERF_dom_sf"/>
</dbReference>
<evidence type="ECO:0000313" key="8">
    <source>
        <dbReference type="EMBL" id="KAF9689970.1"/>
    </source>
</evidence>
<dbReference type="Proteomes" id="UP000657918">
    <property type="component" value="Unassembled WGS sequence"/>
</dbReference>
<evidence type="ECO:0000256" key="3">
    <source>
        <dbReference type="ARBA" id="ARBA00023125"/>
    </source>
</evidence>
<comment type="subcellular location">
    <subcellularLocation>
        <location evidence="1">Nucleus</location>
    </subcellularLocation>
</comment>
<dbReference type="PANTHER" id="PTHR32467">
    <property type="entry name" value="AP2-LIKE ETHYLENE-RESPONSIVE TRANSCRIPTION FACTOR"/>
    <property type="match status" value="1"/>
</dbReference>
<dbReference type="OrthoDB" id="1747317at2759"/>